<accession>A0A7J3MYS0</accession>
<evidence type="ECO:0000256" key="2">
    <source>
        <dbReference type="ARBA" id="ARBA00022679"/>
    </source>
</evidence>
<organism evidence="6">
    <name type="scientific">Ignisphaera aggregans</name>
    <dbReference type="NCBI Taxonomy" id="334771"/>
    <lineage>
        <taxon>Archaea</taxon>
        <taxon>Thermoproteota</taxon>
        <taxon>Thermoprotei</taxon>
        <taxon>Desulfurococcales</taxon>
        <taxon>Desulfurococcaceae</taxon>
        <taxon>Ignisphaera</taxon>
    </lineage>
</organism>
<feature type="domain" description="Carbohydrate kinase PfkB" evidence="4">
    <location>
        <begin position="11"/>
        <end position="294"/>
    </location>
</feature>
<evidence type="ECO:0000256" key="3">
    <source>
        <dbReference type="ARBA" id="ARBA00022777"/>
    </source>
</evidence>
<dbReference type="PRINTS" id="PR00990">
    <property type="entry name" value="RIBOKINASE"/>
</dbReference>
<dbReference type="InterPro" id="IPR002139">
    <property type="entry name" value="Ribo/fructo_kinase"/>
</dbReference>
<protein>
    <recommendedName>
        <fullName evidence="4">Carbohydrate kinase PfkB domain-containing protein</fullName>
    </recommendedName>
</protein>
<evidence type="ECO:0000259" key="4">
    <source>
        <dbReference type="Pfam" id="PF00294"/>
    </source>
</evidence>
<dbReference type="InterPro" id="IPR011611">
    <property type="entry name" value="PfkB_dom"/>
</dbReference>
<dbReference type="Pfam" id="PF00294">
    <property type="entry name" value="PfkB"/>
    <property type="match status" value="1"/>
</dbReference>
<dbReference type="GO" id="GO:0016301">
    <property type="term" value="F:kinase activity"/>
    <property type="evidence" value="ECO:0007669"/>
    <property type="project" value="UniProtKB-KW"/>
</dbReference>
<reference evidence="6" key="1">
    <citation type="journal article" date="2020" name="mSystems">
        <title>Genome- and Community-Level Interaction Insights into Carbon Utilization and Element Cycling Functions of Hydrothermarchaeota in Hydrothermal Sediment.</title>
        <authorList>
            <person name="Zhou Z."/>
            <person name="Liu Y."/>
            <person name="Xu W."/>
            <person name="Pan J."/>
            <person name="Luo Z.H."/>
            <person name="Li M."/>
        </authorList>
    </citation>
    <scope>NUCLEOTIDE SEQUENCE [LARGE SCALE GENOMIC DNA]</scope>
    <source>
        <strain evidence="5">SpSt-629</strain>
        <strain evidence="6">SpSt-688</strain>
    </source>
</reference>
<sequence length="320" mass="35291">MVRYMSIYIAGRINIDIFIEIDGILSRGRKYRGRVLFTDVGGTAANIATSIARIDRNLKPKLLGAVGKDYEQFVYEKLSLEGVDLQHLKVLEGESGKAYILMEPYGESTIITLPGVNDLYEEHYVPNRIDDAKALAICNTTRSVATKLIDMARITDIPIFIDPHNLWPDLVGSIKRSSGTCFYLPNEHELATYAKVDVDNISIIKKYSEEIGCSIIVKMGERGAIGIHDGSVIRVSALPLERLGLKVLSTAGCGDTFTGVFIAIYLKKHDVVEALKHASVAAGIKATRISSRASPSMDEILNVVEVVERRNLIDLKIVKI</sequence>
<dbReference type="GO" id="GO:0006796">
    <property type="term" value="P:phosphate-containing compound metabolic process"/>
    <property type="evidence" value="ECO:0007669"/>
    <property type="project" value="UniProtKB-ARBA"/>
</dbReference>
<dbReference type="EMBL" id="DTAU01000088">
    <property type="protein sequence ID" value="HFQ78934.1"/>
    <property type="molecule type" value="Genomic_DNA"/>
</dbReference>
<evidence type="ECO:0000256" key="1">
    <source>
        <dbReference type="ARBA" id="ARBA00010688"/>
    </source>
</evidence>
<proteinExistence type="inferred from homology"/>
<keyword evidence="2" id="KW-0808">Transferase</keyword>
<name>A0A7J3MYS0_9CREN</name>
<evidence type="ECO:0000313" key="6">
    <source>
        <dbReference type="EMBL" id="HGT98703.1"/>
    </source>
</evidence>
<dbReference type="EMBL" id="DTDH01000142">
    <property type="protein sequence ID" value="HGT98703.1"/>
    <property type="molecule type" value="Genomic_DNA"/>
</dbReference>
<evidence type="ECO:0000313" key="5">
    <source>
        <dbReference type="EMBL" id="HFQ78934.1"/>
    </source>
</evidence>
<dbReference type="AlphaFoldDB" id="A0A7J3MYS0"/>
<dbReference type="InterPro" id="IPR029056">
    <property type="entry name" value="Ribokinase-like"/>
</dbReference>
<comment type="similarity">
    <text evidence="1">Belongs to the carbohydrate kinase PfkB family.</text>
</comment>
<dbReference type="PANTHER" id="PTHR10584:SF166">
    <property type="entry name" value="RIBOKINASE"/>
    <property type="match status" value="1"/>
</dbReference>
<comment type="caution">
    <text evidence="6">The sequence shown here is derived from an EMBL/GenBank/DDBJ whole genome shotgun (WGS) entry which is preliminary data.</text>
</comment>
<dbReference type="Gene3D" id="3.40.1190.20">
    <property type="match status" value="1"/>
</dbReference>
<gene>
    <name evidence="5" type="ORF">ENT99_04435</name>
    <name evidence="6" type="ORF">ENU64_04660</name>
</gene>
<dbReference type="PANTHER" id="PTHR10584">
    <property type="entry name" value="SUGAR KINASE"/>
    <property type="match status" value="1"/>
</dbReference>
<dbReference type="SUPFAM" id="SSF53613">
    <property type="entry name" value="Ribokinase-like"/>
    <property type="match status" value="1"/>
</dbReference>
<keyword evidence="3" id="KW-0418">Kinase</keyword>